<organism evidence="13 14">
    <name type="scientific">Vibrio syngnathi</name>
    <dbReference type="NCBI Taxonomy" id="3034029"/>
    <lineage>
        <taxon>Bacteria</taxon>
        <taxon>Pseudomonadati</taxon>
        <taxon>Pseudomonadota</taxon>
        <taxon>Gammaproteobacteria</taxon>
        <taxon>Vibrionales</taxon>
        <taxon>Vibrionaceae</taxon>
        <taxon>Vibrio</taxon>
    </lineage>
</organism>
<evidence type="ECO:0000256" key="1">
    <source>
        <dbReference type="ARBA" id="ARBA00004651"/>
    </source>
</evidence>
<feature type="transmembrane region" description="Helical" evidence="11">
    <location>
        <begin position="230"/>
        <end position="248"/>
    </location>
</feature>
<dbReference type="GO" id="GO:0140359">
    <property type="term" value="F:ABC-type transporter activity"/>
    <property type="evidence" value="ECO:0007669"/>
    <property type="project" value="InterPro"/>
</dbReference>
<dbReference type="RefSeq" id="WP_086050217.1">
    <property type="nucleotide sequence ID" value="NZ_CP017916.1"/>
</dbReference>
<keyword evidence="14" id="KW-1185">Reference proteome</keyword>
<dbReference type="Pfam" id="PF01061">
    <property type="entry name" value="ABC2_membrane"/>
    <property type="match status" value="1"/>
</dbReference>
<evidence type="ECO:0000256" key="10">
    <source>
        <dbReference type="ARBA" id="ARBA00023136"/>
    </source>
</evidence>
<evidence type="ECO:0000256" key="5">
    <source>
        <dbReference type="ARBA" id="ARBA00022597"/>
    </source>
</evidence>
<evidence type="ECO:0000256" key="11">
    <source>
        <dbReference type="RuleBase" id="RU361157"/>
    </source>
</evidence>
<dbReference type="GO" id="GO:0043190">
    <property type="term" value="C:ATP-binding cassette (ABC) transporter complex"/>
    <property type="evidence" value="ECO:0007669"/>
    <property type="project" value="InterPro"/>
</dbReference>
<keyword evidence="4 11" id="KW-1003">Cell membrane</keyword>
<dbReference type="GO" id="GO:0015774">
    <property type="term" value="P:polysaccharide transport"/>
    <property type="evidence" value="ECO:0007669"/>
    <property type="project" value="UniProtKB-KW"/>
</dbReference>
<keyword evidence="6 11" id="KW-0812">Transmembrane</keyword>
<comment type="similarity">
    <text evidence="2 11">Belongs to the ABC-2 integral membrane protein family.</text>
</comment>
<feature type="transmembrane region" description="Helical" evidence="11">
    <location>
        <begin position="171"/>
        <end position="192"/>
    </location>
</feature>
<evidence type="ECO:0000256" key="4">
    <source>
        <dbReference type="ARBA" id="ARBA00022475"/>
    </source>
</evidence>
<dbReference type="InterPro" id="IPR000412">
    <property type="entry name" value="ABC_2_transport"/>
</dbReference>
<dbReference type="PROSITE" id="PS51012">
    <property type="entry name" value="ABC_TM2"/>
    <property type="match status" value="1"/>
</dbReference>
<dbReference type="InterPro" id="IPR047817">
    <property type="entry name" value="ABC2_TM_bact-type"/>
</dbReference>
<evidence type="ECO:0000313" key="13">
    <source>
        <dbReference type="EMBL" id="ARP39454.1"/>
    </source>
</evidence>
<dbReference type="PIRSF" id="PIRSF006648">
    <property type="entry name" value="DrrB"/>
    <property type="match status" value="1"/>
</dbReference>
<feature type="transmembrane region" description="Helical" evidence="11">
    <location>
        <begin position="64"/>
        <end position="85"/>
    </location>
</feature>
<protein>
    <recommendedName>
        <fullName evidence="11">Transport permease protein</fullName>
    </recommendedName>
</protein>
<dbReference type="EMBL" id="CP017916">
    <property type="protein sequence ID" value="ARP39454.1"/>
    <property type="molecule type" value="Genomic_DNA"/>
</dbReference>
<feature type="transmembrane region" description="Helical" evidence="11">
    <location>
        <begin position="30"/>
        <end position="52"/>
    </location>
</feature>
<evidence type="ECO:0000256" key="3">
    <source>
        <dbReference type="ARBA" id="ARBA00022448"/>
    </source>
</evidence>
<evidence type="ECO:0000256" key="7">
    <source>
        <dbReference type="ARBA" id="ARBA00022903"/>
    </source>
</evidence>
<gene>
    <name evidence="13" type="primary">tagG</name>
    <name evidence="13" type="ORF">K08M4_27630</name>
</gene>
<comment type="subcellular location">
    <subcellularLocation>
        <location evidence="11">Cell inner membrane</location>
        <topology evidence="11">Multi-pass membrane protein</topology>
    </subcellularLocation>
    <subcellularLocation>
        <location evidence="1">Cell membrane</location>
        <topology evidence="1">Multi-pass membrane protein</topology>
    </subcellularLocation>
</comment>
<evidence type="ECO:0000256" key="8">
    <source>
        <dbReference type="ARBA" id="ARBA00022989"/>
    </source>
</evidence>
<dbReference type="GO" id="GO:0015920">
    <property type="term" value="P:lipopolysaccharide transport"/>
    <property type="evidence" value="ECO:0007669"/>
    <property type="project" value="TreeGrafter"/>
</dbReference>
<keyword evidence="5" id="KW-0762">Sugar transport</keyword>
<feature type="domain" description="ABC transmembrane type-2" evidence="12">
    <location>
        <begin position="28"/>
        <end position="251"/>
    </location>
</feature>
<dbReference type="InterPro" id="IPR013525">
    <property type="entry name" value="ABC2_TM"/>
</dbReference>
<keyword evidence="9" id="KW-0625">Polysaccharide transport</keyword>
<evidence type="ECO:0000313" key="14">
    <source>
        <dbReference type="Proteomes" id="UP000194136"/>
    </source>
</evidence>
<dbReference type="Proteomes" id="UP000194136">
    <property type="component" value="Chromosome 1"/>
</dbReference>
<dbReference type="PANTHER" id="PTHR30413">
    <property type="entry name" value="INNER MEMBRANE TRANSPORT PERMEASE"/>
    <property type="match status" value="1"/>
</dbReference>
<accession>A0AA34XPQ6</accession>
<feature type="transmembrane region" description="Helical" evidence="11">
    <location>
        <begin position="141"/>
        <end position="164"/>
    </location>
</feature>
<name>A0AA34XPQ6_9VIBR</name>
<evidence type="ECO:0000259" key="12">
    <source>
        <dbReference type="PROSITE" id="PS51012"/>
    </source>
</evidence>
<evidence type="ECO:0000256" key="2">
    <source>
        <dbReference type="ARBA" id="ARBA00007783"/>
    </source>
</evidence>
<evidence type="ECO:0000256" key="6">
    <source>
        <dbReference type="ARBA" id="ARBA00022692"/>
    </source>
</evidence>
<keyword evidence="7" id="KW-0972">Capsule biogenesis/degradation</keyword>
<dbReference type="KEGG" id="vsy:K08M4_27630"/>
<reference evidence="13 14" key="1">
    <citation type="submission" date="2016-10" db="EMBL/GenBank/DDBJ databases">
        <title>The High Quality Genome of Vibrio splendidus K08M4.</title>
        <authorList>
            <person name="Wendling C."/>
            <person name="Chibani C.M."/>
            <person name="Hertel R."/>
            <person name="Sproer C."/>
            <person name="Bunk B."/>
            <person name="Overmann J."/>
            <person name="Roth O."/>
            <person name="Liesegang H."/>
        </authorList>
    </citation>
    <scope>NUCLEOTIDE SEQUENCE [LARGE SCALE GENOMIC DNA]</scope>
    <source>
        <strain evidence="13 14">K08M4</strain>
    </source>
</reference>
<dbReference type="PANTHER" id="PTHR30413:SF10">
    <property type="entry name" value="CAPSULE POLYSACCHARIDE EXPORT INNER-MEMBRANE PROTEIN CTRC"/>
    <property type="match status" value="1"/>
</dbReference>
<sequence length="259" mass="29558">MKVLKNNLRLIASLTKRDIENRYKNSTLGLVWVIVFPIFMLLIYTFVFGFVFKAKWGGEVQANYSLVMFLGLIIHAYMAECIGRATSLIQSNANYVKKVVFPLESLCWVALLSSLFQFTMGLIVFFIFLLLSSTPLQATTVLAPIVFLPFAILSYALILFLSSLSVYIRDVAHMMSIVISVMLFMSPVFYSIDAVPESYQWVMYLNPITYVIENLRNVILHGTLFDMKGYLLYSTISIILYIASSKWFKLTKKGFSDVL</sequence>
<proteinExistence type="inferred from homology"/>
<keyword evidence="3 11" id="KW-0813">Transport</keyword>
<dbReference type="PRINTS" id="PR00164">
    <property type="entry name" value="ABC2TRNSPORT"/>
</dbReference>
<dbReference type="AlphaFoldDB" id="A0AA34XPQ6"/>
<feature type="transmembrane region" description="Helical" evidence="11">
    <location>
        <begin position="106"/>
        <end position="129"/>
    </location>
</feature>
<keyword evidence="8 11" id="KW-1133">Transmembrane helix</keyword>
<keyword evidence="10 11" id="KW-0472">Membrane</keyword>
<evidence type="ECO:0000256" key="9">
    <source>
        <dbReference type="ARBA" id="ARBA00023047"/>
    </source>
</evidence>